<protein>
    <submittedName>
        <fullName evidence="2">Uncharacterized protein</fullName>
    </submittedName>
</protein>
<feature type="region of interest" description="Disordered" evidence="1">
    <location>
        <begin position="181"/>
        <end position="280"/>
    </location>
</feature>
<organism evidence="2 3">
    <name type="scientific">Protea cynaroides</name>
    <dbReference type="NCBI Taxonomy" id="273540"/>
    <lineage>
        <taxon>Eukaryota</taxon>
        <taxon>Viridiplantae</taxon>
        <taxon>Streptophyta</taxon>
        <taxon>Embryophyta</taxon>
        <taxon>Tracheophyta</taxon>
        <taxon>Spermatophyta</taxon>
        <taxon>Magnoliopsida</taxon>
        <taxon>Proteales</taxon>
        <taxon>Proteaceae</taxon>
        <taxon>Protea</taxon>
    </lineage>
</organism>
<evidence type="ECO:0000313" key="2">
    <source>
        <dbReference type="EMBL" id="KAJ4955889.1"/>
    </source>
</evidence>
<sequence>MEARPFPHPFSLTTSFRPFRNPKFLATQNPSAQFRCSSSRYRSRSDGDGDFWDSNAEDLRSRTFKFSFDEESFGDDEEGGEYDEDMGFRRRRKQRRSWWSDNSFSEMDEGPGNLEEAIDRIWIFKVFKSFGWMLPAIILSLLLDTGPKAFLMALALPLGQSLLSLAIDKVWEMITDSRKPRYRNKKKPFSRTSSRVKMNEEAKQEQTSEATEEKMGYQSWEVTNDGSAKGSERAPSFGGWDDLDRRGRSAKGSPRRPPQTSARPLGPQMEKKGKFSRRGRKRDTPLLLRLLVAVFPFLGSWTRFL</sequence>
<keyword evidence="3" id="KW-1185">Reference proteome</keyword>
<evidence type="ECO:0000256" key="1">
    <source>
        <dbReference type="SAM" id="MobiDB-lite"/>
    </source>
</evidence>
<comment type="caution">
    <text evidence="2">The sequence shown here is derived from an EMBL/GenBank/DDBJ whole genome shotgun (WGS) entry which is preliminary data.</text>
</comment>
<dbReference type="Proteomes" id="UP001141806">
    <property type="component" value="Unassembled WGS sequence"/>
</dbReference>
<feature type="compositionally biased region" description="Basic and acidic residues" evidence="1">
    <location>
        <begin position="197"/>
        <end position="215"/>
    </location>
</feature>
<accession>A0A9Q0GYF8</accession>
<dbReference type="EMBL" id="JAMYWD010000011">
    <property type="protein sequence ID" value="KAJ4955889.1"/>
    <property type="molecule type" value="Genomic_DNA"/>
</dbReference>
<dbReference type="AlphaFoldDB" id="A0A9Q0GYF8"/>
<name>A0A9Q0GYF8_9MAGN</name>
<dbReference type="PANTHER" id="PTHR35719:SF5">
    <property type="entry name" value="T6K12.7 PROTEIN"/>
    <property type="match status" value="1"/>
</dbReference>
<reference evidence="2" key="1">
    <citation type="journal article" date="2023" name="Plant J.">
        <title>The genome of the king protea, Protea cynaroides.</title>
        <authorList>
            <person name="Chang J."/>
            <person name="Duong T.A."/>
            <person name="Schoeman C."/>
            <person name="Ma X."/>
            <person name="Roodt D."/>
            <person name="Barker N."/>
            <person name="Li Z."/>
            <person name="Van de Peer Y."/>
            <person name="Mizrachi E."/>
        </authorList>
    </citation>
    <scope>NUCLEOTIDE SEQUENCE</scope>
    <source>
        <tissue evidence="2">Young leaves</tissue>
    </source>
</reference>
<dbReference type="PANTHER" id="PTHR35719">
    <property type="entry name" value="OS01G0680600 PROTEIN"/>
    <property type="match status" value="1"/>
</dbReference>
<proteinExistence type="predicted"/>
<gene>
    <name evidence="2" type="ORF">NE237_012672</name>
</gene>
<evidence type="ECO:0000313" key="3">
    <source>
        <dbReference type="Proteomes" id="UP001141806"/>
    </source>
</evidence>
<dbReference type="OrthoDB" id="785439at2759"/>
<feature type="region of interest" description="Disordered" evidence="1">
    <location>
        <begin position="36"/>
        <end position="55"/>
    </location>
</feature>